<evidence type="ECO:0000313" key="5">
    <source>
        <dbReference type="EMBL" id="OMH58876.1"/>
    </source>
</evidence>
<evidence type="ECO:0000313" key="4">
    <source>
        <dbReference type="EMBL" id="CKT78507.1"/>
    </source>
</evidence>
<dbReference type="Proteomes" id="UP000048948">
    <property type="component" value="Unassembled WGS sequence"/>
</dbReference>
<feature type="region of interest" description="Disordered" evidence="1">
    <location>
        <begin position="116"/>
        <end position="220"/>
    </location>
</feature>
<dbReference type="EMBL" id="CNFU01000525">
    <property type="protein sequence ID" value="CKS01783.1"/>
    <property type="molecule type" value="Genomic_DNA"/>
</dbReference>
<reference evidence="5 9" key="2">
    <citation type="submission" date="2016-04" db="EMBL/GenBank/DDBJ databases">
        <authorList>
            <person name="Bigi M."/>
            <person name="Bigi F."/>
            <person name="Soria M.A."/>
        </authorList>
    </citation>
    <scope>NUCLEOTIDE SEQUENCE [LARGE SCALE GENOMIC DNA]</scope>
    <source>
        <strain evidence="5 9">6548</strain>
    </source>
</reference>
<dbReference type="AlphaFoldDB" id="A0A0T9VM17"/>
<organism evidence="5 9">
    <name type="scientific">Mycobacterium tuberculosis</name>
    <dbReference type="NCBI Taxonomy" id="1773"/>
    <lineage>
        <taxon>Bacteria</taxon>
        <taxon>Bacillati</taxon>
        <taxon>Actinomycetota</taxon>
        <taxon>Actinomycetes</taxon>
        <taxon>Mycobacteriales</taxon>
        <taxon>Mycobacteriaceae</taxon>
        <taxon>Mycobacterium</taxon>
        <taxon>Mycobacterium tuberculosis complex</taxon>
    </lineage>
</organism>
<evidence type="ECO:0000313" key="2">
    <source>
        <dbReference type="EMBL" id="CKS01783.1"/>
    </source>
</evidence>
<reference evidence="6 7" key="1">
    <citation type="submission" date="2015-03" db="EMBL/GenBank/DDBJ databases">
        <authorList>
            <consortium name="Pathogen Informatics"/>
        </authorList>
    </citation>
    <scope>NUCLEOTIDE SEQUENCE [LARGE SCALE GENOMIC DNA]</scope>
    <source>
        <strain evidence="4 6">Bir 172</strain>
        <strain evidence="3 8">Bir 185</strain>
        <strain evidence="2 7">Bir 187</strain>
    </source>
</reference>
<name>A0A0T9VM17_MYCTX</name>
<reference evidence="5 9" key="3">
    <citation type="submission" date="2017-02" db="EMBL/GenBank/DDBJ databases">
        <title>Protein polymorphisms may explain contrasting epidemiological fitness of two variants of a multidrug-resistant Mycobacterium tuberculosis strain.</title>
        <authorList>
            <person name="Bigi M.M."/>
            <person name="Lopez B."/>
            <person name="Blanco F.C."/>
            <person name="Sasiain M.C."/>
            <person name="De La Barrera S."/>
            <person name="Ritacco V."/>
            <person name="Bigi F."/>
            <person name="Soria M.A."/>
        </authorList>
    </citation>
    <scope>NUCLEOTIDE SEQUENCE [LARGE SCALE GENOMIC DNA]</scope>
    <source>
        <strain evidence="5 9">6548</strain>
    </source>
</reference>
<accession>A0A0T9VM17</accession>
<evidence type="ECO:0000256" key="1">
    <source>
        <dbReference type="SAM" id="MobiDB-lite"/>
    </source>
</evidence>
<dbReference type="EMBL" id="LWDQ01000001">
    <property type="protein sequence ID" value="OMH58876.1"/>
    <property type="molecule type" value="Genomic_DNA"/>
</dbReference>
<dbReference type="EMBL" id="CNFT01000649">
    <property type="protein sequence ID" value="CKS08919.1"/>
    <property type="molecule type" value="Genomic_DNA"/>
</dbReference>
<sequence length="220" mass="23920">MTAVAEQAGITAPAARLSGSPGPAVTAVAPQDSARPTVLPGPRRPVGAIADQRTTHQRLGGRIDHTQHLLLGLQQHAIADVDDRIQLPRIGQCLRELHVEGRHLDAQRLIVPRVAGKQRRDRRRNLVGGGGRQRRRSDRCHRVGLADHGRDTAQIRRRRREHRRCCDHEGHGADLLGPAKHPASRSETDSTPMDGADRAASTQEAISVAKQGSANLPVGW</sequence>
<evidence type="ECO:0000313" key="9">
    <source>
        <dbReference type="Proteomes" id="UP000189452"/>
    </source>
</evidence>
<dbReference type="EMBL" id="CNGE01001153">
    <property type="protein sequence ID" value="CKT78507.1"/>
    <property type="molecule type" value="Genomic_DNA"/>
</dbReference>
<evidence type="ECO:0000313" key="8">
    <source>
        <dbReference type="Proteomes" id="UP000050164"/>
    </source>
</evidence>
<proteinExistence type="predicted"/>
<feature type="compositionally biased region" description="Basic residues" evidence="1">
    <location>
        <begin position="116"/>
        <end position="125"/>
    </location>
</feature>
<evidence type="ECO:0000313" key="6">
    <source>
        <dbReference type="Proteomes" id="UP000048948"/>
    </source>
</evidence>
<feature type="compositionally biased region" description="Basic and acidic residues" evidence="1">
    <location>
        <begin position="140"/>
        <end position="154"/>
    </location>
</feature>
<dbReference type="Proteomes" id="UP000189452">
    <property type="component" value="Chromosome"/>
</dbReference>
<evidence type="ECO:0000313" key="3">
    <source>
        <dbReference type="EMBL" id="CKS08919.1"/>
    </source>
</evidence>
<protein>
    <submittedName>
        <fullName evidence="5">Uncharacterized protein</fullName>
    </submittedName>
</protein>
<gene>
    <name evidence="5" type="ORF">A4S10_01036</name>
    <name evidence="4" type="ORF">ERS027646_04133</name>
    <name evidence="3" type="ORF">ERS027659_02624</name>
    <name evidence="2" type="ORF">ERS027661_02472</name>
</gene>
<dbReference type="Proteomes" id="UP000049023">
    <property type="component" value="Unassembled WGS sequence"/>
</dbReference>
<feature type="compositionally biased region" description="Polar residues" evidence="1">
    <location>
        <begin position="200"/>
        <end position="214"/>
    </location>
</feature>
<feature type="region of interest" description="Disordered" evidence="1">
    <location>
        <begin position="1"/>
        <end position="47"/>
    </location>
</feature>
<dbReference type="Proteomes" id="UP000050164">
    <property type="component" value="Unassembled WGS sequence"/>
</dbReference>
<evidence type="ECO:0000313" key="7">
    <source>
        <dbReference type="Proteomes" id="UP000049023"/>
    </source>
</evidence>